<gene>
    <name evidence="6" type="ORF">EYQ16_05640</name>
</gene>
<evidence type="ECO:0000259" key="5">
    <source>
        <dbReference type="Pfam" id="PF01467"/>
    </source>
</evidence>
<dbReference type="EMBL" id="DUAV01000034">
    <property type="protein sequence ID" value="HIG63976.1"/>
    <property type="molecule type" value="Genomic_DNA"/>
</dbReference>
<evidence type="ECO:0000313" key="7">
    <source>
        <dbReference type="Proteomes" id="UP000589516"/>
    </source>
</evidence>
<evidence type="ECO:0000313" key="6">
    <source>
        <dbReference type="EMBL" id="HIG63976.1"/>
    </source>
</evidence>
<evidence type="ECO:0000256" key="4">
    <source>
        <dbReference type="ARBA" id="ARBA00022840"/>
    </source>
</evidence>
<accession>A0A7C7ZEP3</accession>
<evidence type="ECO:0000256" key="3">
    <source>
        <dbReference type="ARBA" id="ARBA00022741"/>
    </source>
</evidence>
<dbReference type="AlphaFoldDB" id="A0A7C7ZEP3"/>
<dbReference type="Pfam" id="PF01467">
    <property type="entry name" value="CTP_transf_like"/>
    <property type="match status" value="1"/>
</dbReference>
<sequence>MAGRGRTGYLAGVFDYCHEGHVNIIRRASGECDALIVAVVADNFAFRYKAQTIRYDEQWRLAAVKDLDIAQHIVLVDNNDHEPFYREYGVTHLFHGTDWEKEPYIDFMGRAAIDRGNIQVVMLPHTPGISSSQLREREMPAPGEDAD</sequence>
<feature type="domain" description="Cytidyltransferase-like" evidence="5">
    <location>
        <begin position="10"/>
        <end position="137"/>
    </location>
</feature>
<keyword evidence="3" id="KW-0547">Nucleotide-binding</keyword>
<dbReference type="Proteomes" id="UP000589516">
    <property type="component" value="Unassembled WGS sequence"/>
</dbReference>
<dbReference type="GO" id="GO:0005524">
    <property type="term" value="F:ATP binding"/>
    <property type="evidence" value="ECO:0007669"/>
    <property type="project" value="UniProtKB-KW"/>
</dbReference>
<name>A0A7C7ZEP3_9ARCH</name>
<dbReference type="Gene3D" id="3.40.50.620">
    <property type="entry name" value="HUPs"/>
    <property type="match status" value="1"/>
</dbReference>
<evidence type="ECO:0000256" key="2">
    <source>
        <dbReference type="ARBA" id="ARBA00022695"/>
    </source>
</evidence>
<organism evidence="6 7">
    <name type="scientific">Marine Group III euryarchaeote</name>
    <dbReference type="NCBI Taxonomy" id="2173149"/>
    <lineage>
        <taxon>Archaea</taxon>
        <taxon>Methanobacteriati</taxon>
        <taxon>Thermoplasmatota</taxon>
        <taxon>Thermoplasmata</taxon>
        <taxon>Candidatus Thermoprofundales</taxon>
    </lineage>
</organism>
<protein>
    <recommendedName>
        <fullName evidence="5">Cytidyltransferase-like domain-containing protein</fullName>
    </recommendedName>
</protein>
<reference evidence="7" key="1">
    <citation type="journal article" date="2019" name="bioRxiv">
        <title>Genome diversification in globally distributed novel marine Proteobacteria is linked to environmental adaptation.</title>
        <authorList>
            <person name="Zhou Z."/>
            <person name="Tran P.Q."/>
            <person name="Kieft K."/>
            <person name="Anantharaman K."/>
        </authorList>
    </citation>
    <scope>NUCLEOTIDE SEQUENCE [LARGE SCALE GENOMIC DNA]</scope>
</reference>
<evidence type="ECO:0000256" key="1">
    <source>
        <dbReference type="ARBA" id="ARBA00022679"/>
    </source>
</evidence>
<proteinExistence type="predicted"/>
<dbReference type="InterPro" id="IPR050385">
    <property type="entry name" value="Archaeal_FAD_synthase"/>
</dbReference>
<comment type="caution">
    <text evidence="6">The sequence shown here is derived from an EMBL/GenBank/DDBJ whole genome shotgun (WGS) entry which is preliminary data.</text>
</comment>
<dbReference type="PANTHER" id="PTHR43793">
    <property type="entry name" value="FAD SYNTHASE"/>
    <property type="match status" value="1"/>
</dbReference>
<dbReference type="NCBIfam" id="TIGR00125">
    <property type="entry name" value="cyt_tran_rel"/>
    <property type="match status" value="1"/>
</dbReference>
<dbReference type="PANTHER" id="PTHR43793:SF1">
    <property type="entry name" value="FAD SYNTHASE"/>
    <property type="match status" value="1"/>
</dbReference>
<keyword evidence="2" id="KW-0548">Nucleotidyltransferase</keyword>
<keyword evidence="4" id="KW-0067">ATP-binding</keyword>
<dbReference type="GO" id="GO:0016779">
    <property type="term" value="F:nucleotidyltransferase activity"/>
    <property type="evidence" value="ECO:0007669"/>
    <property type="project" value="UniProtKB-KW"/>
</dbReference>
<dbReference type="SUPFAM" id="SSF52374">
    <property type="entry name" value="Nucleotidylyl transferase"/>
    <property type="match status" value="1"/>
</dbReference>
<dbReference type="InterPro" id="IPR004821">
    <property type="entry name" value="Cyt_trans-like"/>
</dbReference>
<keyword evidence="1" id="KW-0808">Transferase</keyword>
<dbReference type="InterPro" id="IPR014729">
    <property type="entry name" value="Rossmann-like_a/b/a_fold"/>
</dbReference>